<dbReference type="Pfam" id="PF13646">
    <property type="entry name" value="HEAT_2"/>
    <property type="match status" value="4"/>
</dbReference>
<organism evidence="1 2">
    <name type="scientific">Geoalkalibacter halelectricus</name>
    <dbReference type="NCBI Taxonomy" id="2847045"/>
    <lineage>
        <taxon>Bacteria</taxon>
        <taxon>Pseudomonadati</taxon>
        <taxon>Thermodesulfobacteriota</taxon>
        <taxon>Desulfuromonadia</taxon>
        <taxon>Desulfuromonadales</taxon>
        <taxon>Geoalkalibacteraceae</taxon>
        <taxon>Geoalkalibacter</taxon>
    </lineage>
</organism>
<protein>
    <submittedName>
        <fullName evidence="1">HEAT repeat domain-containing protein</fullName>
    </submittedName>
</protein>
<dbReference type="InterPro" id="IPR011989">
    <property type="entry name" value="ARM-like"/>
</dbReference>
<dbReference type="EMBL" id="CP092109">
    <property type="protein sequence ID" value="UWZ80431.1"/>
    <property type="molecule type" value="Genomic_DNA"/>
</dbReference>
<dbReference type="Proteomes" id="UP001060414">
    <property type="component" value="Chromosome"/>
</dbReference>
<dbReference type="RefSeq" id="WP_260748788.1">
    <property type="nucleotide sequence ID" value="NZ_CP092109.1"/>
</dbReference>
<name>A0ABY5ZMS6_9BACT</name>
<reference evidence="1" key="1">
    <citation type="journal article" date="2022" name="Environ. Microbiol.">
        <title>Geoalkalibacter halelectricus SAP #1 sp. nov. possessing extracellular electron transfer and mineral#reducing capabilities from a haloalkaline environment.</title>
        <authorList>
            <person name="Yadav S."/>
            <person name="Singh R."/>
            <person name="Sundharam S.S."/>
            <person name="Chaudhary S."/>
            <person name="Krishnamurthi S."/>
            <person name="Patil S.A."/>
        </authorList>
    </citation>
    <scope>NUCLEOTIDE SEQUENCE</scope>
    <source>
        <strain evidence="1">SAP-1</strain>
    </source>
</reference>
<dbReference type="PANTHER" id="PTHR12697:SF38">
    <property type="entry name" value="PBS LYASE HEAT DOMAIN PROTEIN REPEAT-CONTAINING PROTEIN"/>
    <property type="match status" value="1"/>
</dbReference>
<dbReference type="InterPro" id="IPR016024">
    <property type="entry name" value="ARM-type_fold"/>
</dbReference>
<dbReference type="SUPFAM" id="SSF48371">
    <property type="entry name" value="ARM repeat"/>
    <property type="match status" value="1"/>
</dbReference>
<gene>
    <name evidence="1" type="ORF">L9S41_03275</name>
</gene>
<dbReference type="SMART" id="SM00567">
    <property type="entry name" value="EZ_HEAT"/>
    <property type="match status" value="11"/>
</dbReference>
<keyword evidence="2" id="KW-1185">Reference proteome</keyword>
<sequence>MAVNIEQIHQRMTSSDEEQRVEAIRLARELDLDLPLARLGEALGDASWRVRKEAVACFLKGAHRRWSASDAIALLHSQDNAGLRNAAMEVLIGLGSAAVADLKAELTTRDHDVRKFILDIMGEIGDEVCIGSLIDSLADPDINVRCAAVENLGKLQAREAIPALLEAMQTPDFSWRFTILEALAQIGEPIALERLAHFRDDRLLRKPLYDCLGSVGDRDAAALLVEGLADDMRKCREAAALALVRLAERFFEDVRNCLRRQQEGPLAGSVAGLLSSRDPSVQENAIRILGWIGNSAAAGRMLPLLGDETLGPRVFNALMDMGPEAVCDLVRQYLGEDPAMDVYLVYLAGEGQCRDLAGSLAERLASEDGQMRLVTARTLSKIGGVEVVEPLLRALGDECEEVREAAASGLAAIGRQSPGKILEKVAPLVEAARASARTSAVEILGQLGEPSCRPYLDMAFKDESPRVRQAAVRALASCGGEDLLAGLKLALTDEDAEVRALAAENLWRVDGHDAVESLGLALSDEDIWVRTHAVRSLTRIGGARAHGLVEHMVHDPVGLVAISALEALVALDPEAARGALLKALDHEDEEVVKTAIQGLSQLSPGTWALEVAQKVIHHPRWAVRLALVEFFGARMSDDLCGLFEQRLEIEGDALVRQALEKALDRCSMQGK</sequence>
<evidence type="ECO:0000313" key="1">
    <source>
        <dbReference type="EMBL" id="UWZ80431.1"/>
    </source>
</evidence>
<dbReference type="Gene3D" id="1.25.10.10">
    <property type="entry name" value="Leucine-rich Repeat Variant"/>
    <property type="match status" value="5"/>
</dbReference>
<dbReference type="PANTHER" id="PTHR12697">
    <property type="entry name" value="PBS LYASE HEAT-LIKE PROTEIN"/>
    <property type="match status" value="1"/>
</dbReference>
<accession>A0ABY5ZMS6</accession>
<dbReference type="InterPro" id="IPR004155">
    <property type="entry name" value="PBS_lyase_HEAT"/>
</dbReference>
<evidence type="ECO:0000313" key="2">
    <source>
        <dbReference type="Proteomes" id="UP001060414"/>
    </source>
</evidence>
<proteinExistence type="predicted"/>